<evidence type="ECO:0000313" key="7">
    <source>
        <dbReference type="Proteomes" id="UP000886998"/>
    </source>
</evidence>
<name>A0A8X7CPS1_9ARAC</name>
<accession>A0A8X7CPS1</accession>
<feature type="domain" description="Helicase ATP-binding" evidence="5">
    <location>
        <begin position="14"/>
        <end position="189"/>
    </location>
</feature>
<keyword evidence="2" id="KW-0378">Hydrolase</keyword>
<keyword evidence="1" id="KW-0547">Nucleotide-binding</keyword>
<dbReference type="PROSITE" id="PS51192">
    <property type="entry name" value="HELICASE_ATP_BIND_1"/>
    <property type="match status" value="1"/>
</dbReference>
<evidence type="ECO:0000256" key="3">
    <source>
        <dbReference type="ARBA" id="ARBA00022806"/>
    </source>
</evidence>
<dbReference type="Gene3D" id="3.40.50.300">
    <property type="entry name" value="P-loop containing nucleotide triphosphate hydrolases"/>
    <property type="match status" value="1"/>
</dbReference>
<evidence type="ECO:0000256" key="4">
    <source>
        <dbReference type="ARBA" id="ARBA00022840"/>
    </source>
</evidence>
<comment type="caution">
    <text evidence="6">The sequence shown here is derived from an EMBL/GenBank/DDBJ whole genome shotgun (WGS) entry which is preliminary data.</text>
</comment>
<protein>
    <submittedName>
        <fullName evidence="6">ATP-dependent RNA helicase DDX18</fullName>
    </submittedName>
</protein>
<dbReference type="AlphaFoldDB" id="A0A8X7CPS1"/>
<keyword evidence="7" id="KW-1185">Reference proteome</keyword>
<dbReference type="PANTHER" id="PTHR47959">
    <property type="entry name" value="ATP-DEPENDENT RNA HELICASE RHLE-RELATED"/>
    <property type="match status" value="1"/>
</dbReference>
<dbReference type="InterPro" id="IPR014001">
    <property type="entry name" value="Helicase_ATP-bd"/>
</dbReference>
<dbReference type="PROSITE" id="PS00039">
    <property type="entry name" value="DEAD_ATP_HELICASE"/>
    <property type="match status" value="1"/>
</dbReference>
<gene>
    <name evidence="6" type="primary">Ddx18</name>
    <name evidence="6" type="ORF">TNIN_129731</name>
</gene>
<dbReference type="InterPro" id="IPR011545">
    <property type="entry name" value="DEAD/DEAH_box_helicase_dom"/>
</dbReference>
<dbReference type="SUPFAM" id="SSF52540">
    <property type="entry name" value="P-loop containing nucleoside triphosphate hydrolases"/>
    <property type="match status" value="1"/>
</dbReference>
<dbReference type="GO" id="GO:0003676">
    <property type="term" value="F:nucleic acid binding"/>
    <property type="evidence" value="ECO:0007669"/>
    <property type="project" value="InterPro"/>
</dbReference>
<dbReference type="PANTHER" id="PTHR47959:SF24">
    <property type="entry name" value="ATP-DEPENDENT RNA HELICASE"/>
    <property type="match status" value="1"/>
</dbReference>
<keyword evidence="4" id="KW-0067">ATP-binding</keyword>
<dbReference type="EMBL" id="BMAV01019052">
    <property type="protein sequence ID" value="GFY71722.1"/>
    <property type="molecule type" value="Genomic_DNA"/>
</dbReference>
<evidence type="ECO:0000256" key="1">
    <source>
        <dbReference type="ARBA" id="ARBA00022741"/>
    </source>
</evidence>
<reference evidence="6" key="1">
    <citation type="submission" date="2020-08" db="EMBL/GenBank/DDBJ databases">
        <title>Multicomponent nature underlies the extraordinary mechanical properties of spider dragline silk.</title>
        <authorList>
            <person name="Kono N."/>
            <person name="Nakamura H."/>
            <person name="Mori M."/>
            <person name="Yoshida Y."/>
            <person name="Ohtoshi R."/>
            <person name="Malay A.D."/>
            <person name="Moran D.A.P."/>
            <person name="Tomita M."/>
            <person name="Numata K."/>
            <person name="Arakawa K."/>
        </authorList>
    </citation>
    <scope>NUCLEOTIDE SEQUENCE</scope>
</reference>
<dbReference type="SMART" id="SM00487">
    <property type="entry name" value="DEXDc"/>
    <property type="match status" value="1"/>
</dbReference>
<dbReference type="Pfam" id="PF00270">
    <property type="entry name" value="DEAD"/>
    <property type="match status" value="1"/>
</dbReference>
<dbReference type="Proteomes" id="UP000886998">
    <property type="component" value="Unassembled WGS sequence"/>
</dbReference>
<organism evidence="6 7">
    <name type="scientific">Trichonephila inaurata madagascariensis</name>
    <dbReference type="NCBI Taxonomy" id="2747483"/>
    <lineage>
        <taxon>Eukaryota</taxon>
        <taxon>Metazoa</taxon>
        <taxon>Ecdysozoa</taxon>
        <taxon>Arthropoda</taxon>
        <taxon>Chelicerata</taxon>
        <taxon>Arachnida</taxon>
        <taxon>Araneae</taxon>
        <taxon>Araneomorphae</taxon>
        <taxon>Entelegynae</taxon>
        <taxon>Araneoidea</taxon>
        <taxon>Nephilidae</taxon>
        <taxon>Trichonephila</taxon>
        <taxon>Trichonephila inaurata</taxon>
    </lineage>
</organism>
<dbReference type="OrthoDB" id="6432355at2759"/>
<dbReference type="GO" id="GO:0016787">
    <property type="term" value="F:hydrolase activity"/>
    <property type="evidence" value="ECO:0007669"/>
    <property type="project" value="UniProtKB-KW"/>
</dbReference>
<sequence length="210" mass="23249">MGFEKMTEIQAKCIPPLLQGKDVVASAKTGSGKTLAFLVPAIELMYKNNFSPKMGCGVLIISPTRELSMQTFGVLKELLTNHSFTHGLIMGGTAKHTEEEKLVAGVNIVVATPGRLLDHLRHTSKFLFKNLKCLIIDEADRILDVGFEDEMKVIMQLLPKKRQTLLFSATLNRKTQGLIDVALKDKHLYIGVADNDEQATVEGLKQVQLF</sequence>
<proteinExistence type="predicted"/>
<dbReference type="GO" id="GO:0005829">
    <property type="term" value="C:cytosol"/>
    <property type="evidence" value="ECO:0007669"/>
    <property type="project" value="TreeGrafter"/>
</dbReference>
<dbReference type="GO" id="GO:0005524">
    <property type="term" value="F:ATP binding"/>
    <property type="evidence" value="ECO:0007669"/>
    <property type="project" value="UniProtKB-KW"/>
</dbReference>
<evidence type="ECO:0000259" key="5">
    <source>
        <dbReference type="PROSITE" id="PS51192"/>
    </source>
</evidence>
<evidence type="ECO:0000313" key="6">
    <source>
        <dbReference type="EMBL" id="GFY71722.1"/>
    </source>
</evidence>
<dbReference type="InterPro" id="IPR050079">
    <property type="entry name" value="DEAD_box_RNA_helicase"/>
</dbReference>
<dbReference type="InterPro" id="IPR027417">
    <property type="entry name" value="P-loop_NTPase"/>
</dbReference>
<dbReference type="GO" id="GO:0003724">
    <property type="term" value="F:RNA helicase activity"/>
    <property type="evidence" value="ECO:0007669"/>
    <property type="project" value="TreeGrafter"/>
</dbReference>
<keyword evidence="3 6" id="KW-0347">Helicase</keyword>
<evidence type="ECO:0000256" key="2">
    <source>
        <dbReference type="ARBA" id="ARBA00022801"/>
    </source>
</evidence>
<dbReference type="InterPro" id="IPR000629">
    <property type="entry name" value="RNA-helicase_DEAD-box_CS"/>
</dbReference>